<feature type="region of interest" description="Disordered" evidence="1">
    <location>
        <begin position="125"/>
        <end position="152"/>
    </location>
</feature>
<feature type="signal peptide" evidence="2">
    <location>
        <begin position="1"/>
        <end position="26"/>
    </location>
</feature>
<organism evidence="3 4">
    <name type="scientific">Kinneretia aquatilis</name>
    <dbReference type="NCBI Taxonomy" id="2070761"/>
    <lineage>
        <taxon>Bacteria</taxon>
        <taxon>Pseudomonadati</taxon>
        <taxon>Pseudomonadota</taxon>
        <taxon>Betaproteobacteria</taxon>
        <taxon>Burkholderiales</taxon>
        <taxon>Sphaerotilaceae</taxon>
        <taxon>Roseateles</taxon>
    </lineage>
</organism>
<evidence type="ECO:0000256" key="1">
    <source>
        <dbReference type="SAM" id="MobiDB-lite"/>
    </source>
</evidence>
<sequence length="152" mass="16890">MRTSRTSAFVAGLALGLAGLGSTAQASDIGVSVSVGQPGFYGRIDLGSAAPAPRLIYNEPVWVQGRPHHLHRARERVEPWYLYVPPGHARHWARHCGDYGACGRPVYFVQEGWYREVYGPRRGGEQAWRPGHGRGHGHGHHHGHHHGRPYDR</sequence>
<evidence type="ECO:0000256" key="2">
    <source>
        <dbReference type="SAM" id="SignalP"/>
    </source>
</evidence>
<evidence type="ECO:0000313" key="3">
    <source>
        <dbReference type="EMBL" id="PND36317.1"/>
    </source>
</evidence>
<dbReference type="OrthoDB" id="8536851at2"/>
<feature type="chain" id="PRO_5014828370" evidence="2">
    <location>
        <begin position="27"/>
        <end position="152"/>
    </location>
</feature>
<evidence type="ECO:0000313" key="4">
    <source>
        <dbReference type="Proteomes" id="UP000235916"/>
    </source>
</evidence>
<keyword evidence="4" id="KW-1185">Reference proteome</keyword>
<protein>
    <submittedName>
        <fullName evidence="3">Uncharacterized protein</fullName>
    </submittedName>
</protein>
<proteinExistence type="predicted"/>
<dbReference type="Proteomes" id="UP000235916">
    <property type="component" value="Unassembled WGS sequence"/>
</dbReference>
<keyword evidence="2" id="KW-0732">Signal</keyword>
<reference evidence="3 4" key="1">
    <citation type="submission" date="2018-01" db="EMBL/GenBank/DDBJ databases">
        <title>Draft genome sequence of Paucibacter aquatile CR182 isolated from freshwater of the Nakdong River.</title>
        <authorList>
            <person name="Choi A."/>
            <person name="Chung E.J."/>
        </authorList>
    </citation>
    <scope>NUCLEOTIDE SEQUENCE [LARGE SCALE GENOMIC DNA]</scope>
    <source>
        <strain evidence="3 4">CR182</strain>
    </source>
</reference>
<name>A0A2N8KS86_9BURK</name>
<dbReference type="RefSeq" id="WP_102770091.1">
    <property type="nucleotide sequence ID" value="NZ_POSP01000004.1"/>
</dbReference>
<comment type="caution">
    <text evidence="3">The sequence shown here is derived from an EMBL/GenBank/DDBJ whole genome shotgun (WGS) entry which is preliminary data.</text>
</comment>
<dbReference type="AlphaFoldDB" id="A0A2N8KS86"/>
<dbReference type="EMBL" id="POSP01000004">
    <property type="protein sequence ID" value="PND36317.1"/>
    <property type="molecule type" value="Genomic_DNA"/>
</dbReference>
<feature type="compositionally biased region" description="Basic residues" evidence="1">
    <location>
        <begin position="131"/>
        <end position="152"/>
    </location>
</feature>
<accession>A0A2N8KS86</accession>
<gene>
    <name evidence="3" type="ORF">C1O66_21685</name>
</gene>